<dbReference type="AlphaFoldDB" id="A0A4P9Y5G6"/>
<dbReference type="Pfam" id="PF16641">
    <property type="entry name" value="CLIP1_ZNF"/>
    <property type="match status" value="2"/>
</dbReference>
<feature type="domain" description="CAP-Gly" evidence="9">
    <location>
        <begin position="146"/>
        <end position="189"/>
    </location>
</feature>
<evidence type="ECO:0000256" key="7">
    <source>
        <dbReference type="SAM" id="Coils"/>
    </source>
</evidence>
<evidence type="ECO:0000256" key="3">
    <source>
        <dbReference type="ARBA" id="ARBA00022701"/>
    </source>
</evidence>
<keyword evidence="4" id="KW-0677">Repeat</keyword>
<evidence type="ECO:0000256" key="5">
    <source>
        <dbReference type="ARBA" id="ARBA00023054"/>
    </source>
</evidence>
<feature type="region of interest" description="Disordered" evidence="8">
    <location>
        <begin position="698"/>
        <end position="747"/>
    </location>
</feature>
<organism evidence="10 11">
    <name type="scientific">Piptocephalis cylindrospora</name>
    <dbReference type="NCBI Taxonomy" id="1907219"/>
    <lineage>
        <taxon>Eukaryota</taxon>
        <taxon>Fungi</taxon>
        <taxon>Fungi incertae sedis</taxon>
        <taxon>Zoopagomycota</taxon>
        <taxon>Zoopagomycotina</taxon>
        <taxon>Zoopagomycetes</taxon>
        <taxon>Zoopagales</taxon>
        <taxon>Piptocephalidaceae</taxon>
        <taxon>Piptocephalis</taxon>
    </lineage>
</organism>
<feature type="compositionally biased region" description="Acidic residues" evidence="8">
    <location>
        <begin position="548"/>
        <end position="557"/>
    </location>
</feature>
<keyword evidence="5 7" id="KW-0175">Coiled coil</keyword>
<proteinExistence type="predicted"/>
<dbReference type="GO" id="GO:0005874">
    <property type="term" value="C:microtubule"/>
    <property type="evidence" value="ECO:0007669"/>
    <property type="project" value="UniProtKB-KW"/>
</dbReference>
<evidence type="ECO:0000256" key="2">
    <source>
        <dbReference type="ARBA" id="ARBA00022490"/>
    </source>
</evidence>
<comment type="subcellular location">
    <subcellularLocation>
        <location evidence="1">Cytoplasm</location>
        <location evidence="1">Cytoskeleton</location>
    </subcellularLocation>
</comment>
<dbReference type="InterPro" id="IPR036859">
    <property type="entry name" value="CAP-Gly_dom_sf"/>
</dbReference>
<evidence type="ECO:0000313" key="11">
    <source>
        <dbReference type="Proteomes" id="UP000267251"/>
    </source>
</evidence>
<evidence type="ECO:0000256" key="8">
    <source>
        <dbReference type="SAM" id="MobiDB-lite"/>
    </source>
</evidence>
<feature type="region of interest" description="Disordered" evidence="8">
    <location>
        <begin position="1086"/>
        <end position="1131"/>
    </location>
</feature>
<feature type="region of interest" description="Disordered" evidence="8">
    <location>
        <begin position="1158"/>
        <end position="1193"/>
    </location>
</feature>
<keyword evidence="6" id="KW-0206">Cytoskeleton</keyword>
<feature type="region of interest" description="Disordered" evidence="8">
    <location>
        <begin position="763"/>
        <end position="819"/>
    </location>
</feature>
<feature type="compositionally biased region" description="Low complexity" evidence="8">
    <location>
        <begin position="1115"/>
        <end position="1131"/>
    </location>
</feature>
<gene>
    <name evidence="10" type="ORF">BJ684DRAFT_19381</name>
</gene>
<reference evidence="11" key="1">
    <citation type="journal article" date="2018" name="Nat. Microbiol.">
        <title>Leveraging single-cell genomics to expand the fungal tree of life.</title>
        <authorList>
            <person name="Ahrendt S.R."/>
            <person name="Quandt C.A."/>
            <person name="Ciobanu D."/>
            <person name="Clum A."/>
            <person name="Salamov A."/>
            <person name="Andreopoulos B."/>
            <person name="Cheng J.F."/>
            <person name="Woyke T."/>
            <person name="Pelin A."/>
            <person name="Henrissat B."/>
            <person name="Reynolds N.K."/>
            <person name="Benny G.L."/>
            <person name="Smith M.E."/>
            <person name="James T.Y."/>
            <person name="Grigoriev I.V."/>
        </authorList>
    </citation>
    <scope>NUCLEOTIDE SEQUENCE [LARGE SCALE GENOMIC DNA]</scope>
</reference>
<feature type="compositionally biased region" description="Basic and acidic residues" evidence="8">
    <location>
        <begin position="723"/>
        <end position="747"/>
    </location>
</feature>
<feature type="compositionally biased region" description="Low complexity" evidence="8">
    <location>
        <begin position="277"/>
        <end position="299"/>
    </location>
</feature>
<dbReference type="PROSITE" id="PS50245">
    <property type="entry name" value="CAP_GLY_2"/>
    <property type="match status" value="1"/>
</dbReference>
<dbReference type="SUPFAM" id="SSF74924">
    <property type="entry name" value="Cap-Gly domain"/>
    <property type="match status" value="1"/>
</dbReference>
<keyword evidence="11" id="KW-1185">Reference proteome</keyword>
<dbReference type="Proteomes" id="UP000267251">
    <property type="component" value="Unassembled WGS sequence"/>
</dbReference>
<protein>
    <recommendedName>
        <fullName evidence="9">CAP-Gly domain-containing protein</fullName>
    </recommendedName>
</protein>
<accession>A0A4P9Y5G6</accession>
<dbReference type="SMART" id="SM01052">
    <property type="entry name" value="CAP_GLY"/>
    <property type="match status" value="1"/>
</dbReference>
<evidence type="ECO:0000256" key="1">
    <source>
        <dbReference type="ARBA" id="ARBA00004245"/>
    </source>
</evidence>
<feature type="region of interest" description="Disordered" evidence="8">
    <location>
        <begin position="943"/>
        <end position="989"/>
    </location>
</feature>
<feature type="compositionally biased region" description="Low complexity" evidence="8">
    <location>
        <begin position="401"/>
        <end position="415"/>
    </location>
</feature>
<dbReference type="PANTHER" id="PTHR18916">
    <property type="entry name" value="DYNACTIN 1-RELATED MICROTUBULE-BINDING"/>
    <property type="match status" value="1"/>
</dbReference>
<feature type="compositionally biased region" description="Low complexity" evidence="8">
    <location>
        <begin position="51"/>
        <end position="81"/>
    </location>
</feature>
<dbReference type="OrthoDB" id="2130750at2759"/>
<feature type="compositionally biased region" description="Low complexity" evidence="8">
    <location>
        <begin position="376"/>
        <end position="388"/>
    </location>
</feature>
<feature type="compositionally biased region" description="Basic and acidic residues" evidence="8">
    <location>
        <begin position="614"/>
        <end position="632"/>
    </location>
</feature>
<keyword evidence="2" id="KW-0963">Cytoplasm</keyword>
<keyword evidence="3" id="KW-0493">Microtubule</keyword>
<evidence type="ECO:0000313" key="10">
    <source>
        <dbReference type="EMBL" id="RKP14195.1"/>
    </source>
</evidence>
<feature type="compositionally biased region" description="Polar residues" evidence="8">
    <location>
        <begin position="260"/>
        <end position="269"/>
    </location>
</feature>
<feature type="compositionally biased region" description="Basic and acidic residues" evidence="8">
    <location>
        <begin position="780"/>
        <end position="815"/>
    </location>
</feature>
<feature type="coiled-coil region" evidence="7">
    <location>
        <begin position="495"/>
        <end position="522"/>
    </location>
</feature>
<feature type="compositionally biased region" description="Low complexity" evidence="8">
    <location>
        <begin position="347"/>
        <end position="364"/>
    </location>
</feature>
<feature type="compositionally biased region" description="Basic and acidic residues" evidence="8">
    <location>
        <begin position="640"/>
        <end position="663"/>
    </location>
</feature>
<dbReference type="Pfam" id="PF01302">
    <property type="entry name" value="CAP_GLY"/>
    <property type="match status" value="1"/>
</dbReference>
<feature type="coiled-coil region" evidence="7">
    <location>
        <begin position="887"/>
        <end position="942"/>
    </location>
</feature>
<dbReference type="InterPro" id="IPR000938">
    <property type="entry name" value="CAP-Gly_domain"/>
</dbReference>
<dbReference type="Gene3D" id="2.30.30.190">
    <property type="entry name" value="CAP Gly-rich-like domain"/>
    <property type="match status" value="1"/>
</dbReference>
<evidence type="ECO:0000259" key="9">
    <source>
        <dbReference type="PROSITE" id="PS50245"/>
    </source>
</evidence>
<feature type="compositionally biased region" description="Low complexity" evidence="8">
    <location>
        <begin position="205"/>
        <end position="230"/>
    </location>
</feature>
<evidence type="ECO:0000256" key="4">
    <source>
        <dbReference type="ARBA" id="ARBA00022737"/>
    </source>
</evidence>
<dbReference type="EMBL" id="KZ987870">
    <property type="protein sequence ID" value="RKP14195.1"/>
    <property type="molecule type" value="Genomic_DNA"/>
</dbReference>
<feature type="region of interest" description="Disordered" evidence="8">
    <location>
        <begin position="195"/>
        <end position="438"/>
    </location>
</feature>
<feature type="compositionally biased region" description="Polar residues" evidence="8">
    <location>
        <begin position="336"/>
        <end position="346"/>
    </location>
</feature>
<sequence length="1246" mass="133944">MSRLQPPRPSGLQKPGSTTAPSPGRGSLLTRPSATSAVGAGRGRGIGLGLARGPSGSTSIPGSSTTSTTTTRRSNPTSPGTARVPGAHGRSPSLGGATRPSTGSSTSAAARRLGSSKGRSTPIPYQVDERVRVDSLNLEGTVRYLGPTHFKPGTWAGLELDVEGSGKNDGSVGGETYFSCPPATGIFVLVSKISKLEGDSEPGPKTGTSTKTGLTRRSSSISSSSTASSSLQFRPESRAGRFVGMTAQQYKRASLLNGPSGRSISTEDSGAQGPGMSPSKSLPSKTSPSSTSSKSSPSSVLAAARSRISTPGARPTNGVRSASGSTAPRAGIPGTSPRTGMHQRTVSQSTRKSTSTASSTSSSPQRRKSLNQTRLSGPLSPPGSKSLISPPPSSIQEHLGSSRADPSTSSTSDSPGMINSEEVGADEEGQGNRDPVPDYAEKLQARLAVLEAENRLLRVQGEQVKARLVATELLDKGNGSGESGEDLPGVGSAEIAQLRARVTQLATERDLASEERDALQKRLVGMQRPSTVLSGIKGSSRTDKDGIDGTEEEEDEHEQVLRLTERVREGDERVRTLEEALEVTRAGVVGEEMAGRLRSLEEALADAESLLSSKGDEERTLRERLEELEREVAFQGSSRSKPEDSPGSGKEREEATEGERDRSVLVAQVEGLRAAGMETITLYEGKIAALESRLALFGSGGDEDEGEKEKEKEEGDDEEKQEEEGRRRDEVENLREALSRAEREMDEAKEMHELRMEELRLELSQIPTDKMESAEPNLAEGREQEDQAKDERMREEREGWEQEVKEAKEEGDRLRQVLAEAQESLEKERLEAQVKEEELRLEMEEALDRVRQEAVEAKSSLSKDTIIDPQEEGIGKTSEGHKEEKELLTLQAKFDELQEIHQSALEENESLQAAQENLVEAHRQVENECFKLMDEVERLHSESLLATPLGPEEDAGIRVVEREADKEAGEAEDEANKEGGGGEDKADPSVVAAVAQGAEAVQRLLTEKQRQLEGRERAFRDEILRLTRRVATLERERVDEVGARERDIADLESLVEAKIFREADLEEQLERGARQIRELQEELEKLKGSGAGSTQDHAGHSSHRALGHGTSKTDLSSLSSSSSPSSRAMRSRSSSLSSAALYCELCEVDGHEITSCPAVLGTGAPTPPRISTYSYGSDAGANEDGSDAEGRDDSMNVDGLVMGGDGSFVYGGAGDDDEEFDKPYCENCEEFGAHWTEDCPEGDATY</sequence>
<dbReference type="PROSITE" id="PS00845">
    <property type="entry name" value="CAP_GLY_1"/>
    <property type="match status" value="1"/>
</dbReference>
<feature type="region of interest" description="Disordered" evidence="8">
    <location>
        <begin position="532"/>
        <end position="562"/>
    </location>
</feature>
<feature type="region of interest" description="Disordered" evidence="8">
    <location>
        <begin position="608"/>
        <end position="665"/>
    </location>
</feature>
<evidence type="ECO:0000256" key="6">
    <source>
        <dbReference type="ARBA" id="ARBA00023212"/>
    </source>
</evidence>
<feature type="region of interest" description="Disordered" evidence="8">
    <location>
        <begin position="1"/>
        <end position="127"/>
    </location>
</feature>
<feature type="region of interest" description="Disordered" evidence="8">
    <location>
        <begin position="857"/>
        <end position="883"/>
    </location>
</feature>
<feature type="compositionally biased region" description="Low complexity" evidence="8">
    <location>
        <begin position="95"/>
        <end position="116"/>
    </location>
</feature>
<dbReference type="InterPro" id="IPR032108">
    <property type="entry name" value="CLIP1_ZNF"/>
</dbReference>
<name>A0A4P9Y5G6_9FUNG</name>
<feature type="compositionally biased region" description="Basic and acidic residues" evidence="8">
    <location>
        <begin position="955"/>
        <end position="987"/>
    </location>
</feature>
<feature type="compositionally biased region" description="Gly residues" evidence="8">
    <location>
        <begin position="40"/>
        <end position="50"/>
    </location>
</feature>